<evidence type="ECO:0000256" key="6">
    <source>
        <dbReference type="ARBA" id="ARBA00022553"/>
    </source>
</evidence>
<dbReference type="PROSITE" id="PS50110">
    <property type="entry name" value="RESPONSE_REGULATORY"/>
    <property type="match status" value="2"/>
</dbReference>
<dbReference type="Gene3D" id="3.30.565.10">
    <property type="entry name" value="Histidine kinase-like ATPase, C-terminal domain"/>
    <property type="match status" value="1"/>
</dbReference>
<feature type="modified residue" description="4-aspartylphosphate" evidence="19">
    <location>
        <position position="997"/>
    </location>
</feature>
<dbReference type="Proteomes" id="UP000220527">
    <property type="component" value="Unassembled WGS sequence"/>
</dbReference>
<dbReference type="FunFam" id="1.10.287.130:FF:000002">
    <property type="entry name" value="Two-component osmosensing histidine kinase"/>
    <property type="match status" value="1"/>
</dbReference>
<evidence type="ECO:0000256" key="15">
    <source>
        <dbReference type="ARBA" id="ARBA00064003"/>
    </source>
</evidence>
<comment type="catalytic activity">
    <reaction evidence="1">
        <text>ATP + protein L-histidine = ADP + protein N-phospho-L-histidine.</text>
        <dbReference type="EC" id="2.7.13.3"/>
    </reaction>
</comment>
<dbReference type="SUPFAM" id="SSF52172">
    <property type="entry name" value="CheY-like"/>
    <property type="match status" value="2"/>
</dbReference>
<evidence type="ECO:0000256" key="9">
    <source>
        <dbReference type="ARBA" id="ARBA00022741"/>
    </source>
</evidence>
<dbReference type="PROSITE" id="PS50894">
    <property type="entry name" value="HPT"/>
    <property type="match status" value="1"/>
</dbReference>
<evidence type="ECO:0000259" key="21">
    <source>
        <dbReference type="PROSITE" id="PS50110"/>
    </source>
</evidence>
<dbReference type="Gene3D" id="3.40.50.2300">
    <property type="match status" value="2"/>
</dbReference>
<dbReference type="EC" id="2.7.13.3" evidence="4"/>
<reference evidence="24" key="1">
    <citation type="submission" date="2017-08" db="EMBL/GenBank/DDBJ databases">
        <authorList>
            <person name="Grouzdev D.S."/>
            <person name="Gaisin V.A."/>
            <person name="Rysina M.S."/>
            <person name="Gorlenko V.M."/>
        </authorList>
    </citation>
    <scope>NUCLEOTIDE SEQUENCE [LARGE SCALE GENOMIC DNA]</scope>
    <source>
        <strain evidence="24">Kir15-3F</strain>
    </source>
</reference>
<evidence type="ECO:0000256" key="7">
    <source>
        <dbReference type="ARBA" id="ARBA00022679"/>
    </source>
</evidence>
<dbReference type="SMART" id="SM00073">
    <property type="entry name" value="HPT"/>
    <property type="match status" value="1"/>
</dbReference>
<keyword evidence="11" id="KW-0067">ATP-binding</keyword>
<dbReference type="SMART" id="SM00448">
    <property type="entry name" value="REC"/>
    <property type="match status" value="2"/>
</dbReference>
<dbReference type="InterPro" id="IPR036890">
    <property type="entry name" value="HATPase_C_sf"/>
</dbReference>
<dbReference type="Gene3D" id="1.10.287.130">
    <property type="match status" value="1"/>
</dbReference>
<sequence length="1203" mass="131808">MDLCLDWESAVATHIIGPIEEELRLAALRRYQILDTPPEADFDDLVKLAAALCAVQCALIGFIDHDRLWVKACVGLALDTLPRSTTFSNDALTQPDALMVVADAQTDQRFQAHPLVAGAPFVRFFAAVPLVTHDGYAIGTLCVFDPAVHSLSRLQYDTLRSLARQVVMHLEQRWQIRQLQEAVAARETSERHAQRLVSELQRQARTLRLLEQVRTLMAQEIELRAVLRAIVEALVQVFGFHVVSVYLREGDSLCLQHQVGREDPEVKLKLSEGLLGRVAHTGQPSLITDEHSDPAYLSRNEELACTIAVPLRVHQQVVGVLKVESPQAGSLGQADLDLLVVLSDQASLAIERARLHDHLHARLQETLLLNRVLTASASANNQIEVLNLACGELARAFKLPQAACALLNEEQTELLVVSEYRLPERPSGLGVRIALAGNLLTQQVLHERKPVQVTDTLVDARTAATSELFTRRGTRAILILPLMVNNSVIGTIGLDALEPRSFTQEEITLAQRIALAIGPALENVQLTLALRVELAERSRTEAALREAKEIAEAATRAKSEFLANMSHEIRTPMNAVIGMTGLLLDTTLSKEQREFVETIRTSGDALLGVINDILDFSKIESGRLELEQSPFNLRDCVEAALDLVAAHAADKGLDLASMIASDVPHALVGDVTRIRQILVNLLNNAVKFTQAGEVVLAVVQEQSQNGRHHLLFSVRDTGIGIPPERMDRLFHAFSQVDASTTRQFGGTGLGLAISRRLCELMGGRMWCESVQGRGTTFFFTVIAPTAVQAPRIYQRGRVPQLTGKRLLVVDDNATNRQILSLQAESWGMRVRATASAYEALDWLKRGDPCDLAILDMQMPGMDGTQLAAAICDGLLAQAPPLVLLTSLGRREEDLRAGYFAATLTKPVKPGQLYHVLLDVLTGSTNHRSASAEPTSGFDATMATRMPLRILLAEDNIINQRVALKMLGRLGYRADVAANGLEVLDALARQHYDIVFMDVQMPELDGLEAARRINRELAAERRPYIIAMTANAMQGDRELCLAAGMDDYISKPVRVEDLVLALEQSGTKRSCLATPTPAPNVNIVSHLIDQATLNQLRDGLGNGDPAIVVELGKLFLHEAPKQIHEMEQAIQANSVHGVVRITHTLKSSAAILGAKSLATKSAELEQLARQGELAMVHAQLKEFDQLHSATVSALQALLRNYHAD</sequence>
<evidence type="ECO:0000313" key="24">
    <source>
        <dbReference type="Proteomes" id="UP000220527"/>
    </source>
</evidence>
<feature type="domain" description="Histidine kinase" evidence="20">
    <location>
        <begin position="564"/>
        <end position="785"/>
    </location>
</feature>
<dbReference type="InterPro" id="IPR008207">
    <property type="entry name" value="Sig_transdc_His_kin_Hpt_dom"/>
</dbReference>
<evidence type="ECO:0000256" key="11">
    <source>
        <dbReference type="ARBA" id="ARBA00022840"/>
    </source>
</evidence>
<dbReference type="SUPFAM" id="SSF47226">
    <property type="entry name" value="Histidine-containing phosphotransfer domain, HPT domain"/>
    <property type="match status" value="1"/>
</dbReference>
<evidence type="ECO:0000259" key="20">
    <source>
        <dbReference type="PROSITE" id="PS50109"/>
    </source>
</evidence>
<dbReference type="GO" id="GO:0000155">
    <property type="term" value="F:phosphorelay sensor kinase activity"/>
    <property type="evidence" value="ECO:0007669"/>
    <property type="project" value="InterPro"/>
</dbReference>
<dbReference type="SMART" id="SM00387">
    <property type="entry name" value="HATPase_c"/>
    <property type="match status" value="1"/>
</dbReference>
<evidence type="ECO:0000259" key="22">
    <source>
        <dbReference type="PROSITE" id="PS50894"/>
    </source>
</evidence>
<dbReference type="CDD" id="cd00082">
    <property type="entry name" value="HisKA"/>
    <property type="match status" value="1"/>
</dbReference>
<keyword evidence="7" id="KW-0808">Transferase</keyword>
<name>A0A2A6RP96_9CHLR</name>
<dbReference type="SUPFAM" id="SSF55874">
    <property type="entry name" value="ATPase domain of HSP90 chaperone/DNA topoisomerase II/histidine kinase"/>
    <property type="match status" value="1"/>
</dbReference>
<dbReference type="InterPro" id="IPR004358">
    <property type="entry name" value="Sig_transdc_His_kin-like_C"/>
</dbReference>
<dbReference type="Pfam" id="PF02518">
    <property type="entry name" value="HATPase_c"/>
    <property type="match status" value="1"/>
</dbReference>
<dbReference type="Pfam" id="PF13185">
    <property type="entry name" value="GAF_2"/>
    <property type="match status" value="1"/>
</dbReference>
<protein>
    <recommendedName>
        <fullName evidence="17">Circadian input-output histidine kinase CikA</fullName>
        <ecNumber evidence="4">2.7.13.3</ecNumber>
    </recommendedName>
    <alternativeName>
        <fullName evidence="16">Sensory/regulatory protein RpfC</fullName>
    </alternativeName>
</protein>
<feature type="domain" description="Response regulatory" evidence="21">
    <location>
        <begin position="948"/>
        <end position="1065"/>
    </location>
</feature>
<dbReference type="Pfam" id="PF00512">
    <property type="entry name" value="HisKA"/>
    <property type="match status" value="1"/>
</dbReference>
<evidence type="ECO:0000256" key="4">
    <source>
        <dbReference type="ARBA" id="ARBA00012438"/>
    </source>
</evidence>
<dbReference type="PRINTS" id="PR00344">
    <property type="entry name" value="BCTRLSENSOR"/>
</dbReference>
<feature type="modified residue" description="Phosphohistidine" evidence="18">
    <location>
        <position position="1142"/>
    </location>
</feature>
<keyword evidence="12" id="KW-1133">Transmembrane helix</keyword>
<keyword evidence="9" id="KW-0547">Nucleotide-binding</keyword>
<keyword evidence="6 19" id="KW-0597">Phosphoprotein</keyword>
<dbReference type="InterPro" id="IPR011006">
    <property type="entry name" value="CheY-like_superfamily"/>
</dbReference>
<dbReference type="InterPro" id="IPR029016">
    <property type="entry name" value="GAF-like_dom_sf"/>
</dbReference>
<keyword evidence="14" id="KW-0472">Membrane</keyword>
<dbReference type="InterPro" id="IPR036097">
    <property type="entry name" value="HisK_dim/P_sf"/>
</dbReference>
<feature type="domain" description="HPt" evidence="22">
    <location>
        <begin position="1103"/>
        <end position="1200"/>
    </location>
</feature>
<dbReference type="OrthoDB" id="134594at2"/>
<dbReference type="GO" id="GO:0005524">
    <property type="term" value="F:ATP binding"/>
    <property type="evidence" value="ECO:0007669"/>
    <property type="project" value="UniProtKB-KW"/>
</dbReference>
<dbReference type="Gene3D" id="3.30.450.40">
    <property type="match status" value="3"/>
</dbReference>
<comment type="subunit">
    <text evidence="15">At low DSF concentrations, interacts with RpfF.</text>
</comment>
<evidence type="ECO:0000256" key="3">
    <source>
        <dbReference type="ARBA" id="ARBA00006402"/>
    </source>
</evidence>
<dbReference type="InterPro" id="IPR003018">
    <property type="entry name" value="GAF"/>
</dbReference>
<keyword evidence="5" id="KW-1003">Cell membrane</keyword>
<dbReference type="InterPro" id="IPR003661">
    <property type="entry name" value="HisK_dim/P_dom"/>
</dbReference>
<dbReference type="GO" id="GO:0005886">
    <property type="term" value="C:plasma membrane"/>
    <property type="evidence" value="ECO:0007669"/>
    <property type="project" value="UniProtKB-SubCell"/>
</dbReference>
<dbReference type="CDD" id="cd17546">
    <property type="entry name" value="REC_hyHK_CKI1_RcsC-like"/>
    <property type="match status" value="1"/>
</dbReference>
<organism evidence="23 24">
    <name type="scientific">Candidatus Viridilinea mediisalina</name>
    <dbReference type="NCBI Taxonomy" id="2024553"/>
    <lineage>
        <taxon>Bacteria</taxon>
        <taxon>Bacillati</taxon>
        <taxon>Chloroflexota</taxon>
        <taxon>Chloroflexia</taxon>
        <taxon>Chloroflexales</taxon>
        <taxon>Chloroflexineae</taxon>
        <taxon>Oscillochloridaceae</taxon>
        <taxon>Candidatus Viridilinea</taxon>
    </lineage>
</organism>
<evidence type="ECO:0000256" key="17">
    <source>
        <dbReference type="ARBA" id="ARBA00074306"/>
    </source>
</evidence>
<comment type="similarity">
    <text evidence="3">In the N-terminal section; belongs to the phytochrome family.</text>
</comment>
<dbReference type="Gene3D" id="1.20.120.160">
    <property type="entry name" value="HPT domain"/>
    <property type="match status" value="1"/>
</dbReference>
<evidence type="ECO:0000256" key="12">
    <source>
        <dbReference type="ARBA" id="ARBA00022989"/>
    </source>
</evidence>
<dbReference type="InterPro" id="IPR001789">
    <property type="entry name" value="Sig_transdc_resp-reg_receiver"/>
</dbReference>
<feature type="domain" description="Response regulatory" evidence="21">
    <location>
        <begin position="805"/>
        <end position="920"/>
    </location>
</feature>
<dbReference type="PANTHER" id="PTHR45339:SF1">
    <property type="entry name" value="HYBRID SIGNAL TRANSDUCTION HISTIDINE KINASE J"/>
    <property type="match status" value="1"/>
</dbReference>
<keyword evidence="10" id="KW-0418">Kinase</keyword>
<dbReference type="SMART" id="SM00388">
    <property type="entry name" value="HisKA"/>
    <property type="match status" value="1"/>
</dbReference>
<dbReference type="CDD" id="cd16922">
    <property type="entry name" value="HATPase_EvgS-ArcB-TorS-like"/>
    <property type="match status" value="1"/>
</dbReference>
<proteinExistence type="inferred from homology"/>
<comment type="subcellular location">
    <subcellularLocation>
        <location evidence="2">Cell membrane</location>
        <topology evidence="2">Multi-pass membrane protein</topology>
    </subcellularLocation>
</comment>
<evidence type="ECO:0000256" key="10">
    <source>
        <dbReference type="ARBA" id="ARBA00022777"/>
    </source>
</evidence>
<dbReference type="PANTHER" id="PTHR45339">
    <property type="entry name" value="HYBRID SIGNAL TRANSDUCTION HISTIDINE KINASE J"/>
    <property type="match status" value="1"/>
</dbReference>
<dbReference type="FunFam" id="3.30.565.10:FF:000010">
    <property type="entry name" value="Sensor histidine kinase RcsC"/>
    <property type="match status" value="1"/>
</dbReference>
<dbReference type="InterPro" id="IPR003594">
    <property type="entry name" value="HATPase_dom"/>
</dbReference>
<dbReference type="InterPro" id="IPR005467">
    <property type="entry name" value="His_kinase_dom"/>
</dbReference>
<evidence type="ECO:0000256" key="1">
    <source>
        <dbReference type="ARBA" id="ARBA00000085"/>
    </source>
</evidence>
<dbReference type="SUPFAM" id="SSF47384">
    <property type="entry name" value="Homodimeric domain of signal transducing histidine kinase"/>
    <property type="match status" value="1"/>
</dbReference>
<evidence type="ECO:0000313" key="23">
    <source>
        <dbReference type="EMBL" id="PDW04698.1"/>
    </source>
</evidence>
<evidence type="ECO:0000256" key="19">
    <source>
        <dbReference type="PROSITE-ProRule" id="PRU00169"/>
    </source>
</evidence>
<evidence type="ECO:0000256" key="2">
    <source>
        <dbReference type="ARBA" id="ARBA00004651"/>
    </source>
</evidence>
<evidence type="ECO:0000256" key="8">
    <source>
        <dbReference type="ARBA" id="ARBA00022692"/>
    </source>
</evidence>
<feature type="modified residue" description="4-aspartylphosphate" evidence="19">
    <location>
        <position position="855"/>
    </location>
</feature>
<dbReference type="SMART" id="SM00065">
    <property type="entry name" value="GAF"/>
    <property type="match status" value="3"/>
</dbReference>
<dbReference type="Pfam" id="PF00072">
    <property type="entry name" value="Response_reg"/>
    <property type="match status" value="2"/>
</dbReference>
<accession>A0A2A6RP96</accession>
<dbReference type="PROSITE" id="PS50109">
    <property type="entry name" value="HIS_KIN"/>
    <property type="match status" value="1"/>
</dbReference>
<keyword evidence="8" id="KW-0812">Transmembrane</keyword>
<dbReference type="AlphaFoldDB" id="A0A2A6RP96"/>
<dbReference type="Pfam" id="PF01627">
    <property type="entry name" value="Hpt"/>
    <property type="match status" value="1"/>
</dbReference>
<dbReference type="EMBL" id="NQWI01000005">
    <property type="protein sequence ID" value="PDW04698.1"/>
    <property type="molecule type" value="Genomic_DNA"/>
</dbReference>
<dbReference type="Pfam" id="PF01590">
    <property type="entry name" value="GAF"/>
    <property type="match status" value="2"/>
</dbReference>
<dbReference type="SUPFAM" id="SSF55781">
    <property type="entry name" value="GAF domain-like"/>
    <property type="match status" value="3"/>
</dbReference>
<keyword evidence="13" id="KW-0902">Two-component regulatory system</keyword>
<gene>
    <name evidence="23" type="ORF">CJ255_02035</name>
</gene>
<evidence type="ECO:0000256" key="14">
    <source>
        <dbReference type="ARBA" id="ARBA00023136"/>
    </source>
</evidence>
<comment type="caution">
    <text evidence="23">The sequence shown here is derived from an EMBL/GenBank/DDBJ whole genome shotgun (WGS) entry which is preliminary data.</text>
</comment>
<evidence type="ECO:0000256" key="18">
    <source>
        <dbReference type="PROSITE-ProRule" id="PRU00110"/>
    </source>
</evidence>
<evidence type="ECO:0000256" key="5">
    <source>
        <dbReference type="ARBA" id="ARBA00022475"/>
    </source>
</evidence>
<dbReference type="InterPro" id="IPR036641">
    <property type="entry name" value="HPT_dom_sf"/>
</dbReference>
<evidence type="ECO:0000256" key="16">
    <source>
        <dbReference type="ARBA" id="ARBA00068150"/>
    </source>
</evidence>
<evidence type="ECO:0000256" key="13">
    <source>
        <dbReference type="ARBA" id="ARBA00023012"/>
    </source>
</evidence>
<keyword evidence="24" id="KW-1185">Reference proteome</keyword>